<name>A0ABQ9G9E7_9NEOP</name>
<reference evidence="1 2" key="1">
    <citation type="submission" date="2023-02" db="EMBL/GenBank/DDBJ databases">
        <title>LHISI_Scaffold_Assembly.</title>
        <authorList>
            <person name="Stuart O.P."/>
            <person name="Cleave R."/>
            <person name="Magrath M.J.L."/>
            <person name="Mikheyev A.S."/>
        </authorList>
    </citation>
    <scope>NUCLEOTIDE SEQUENCE [LARGE SCALE GENOMIC DNA]</scope>
    <source>
        <strain evidence="1">Daus_M_001</strain>
        <tissue evidence="1">Leg muscle</tissue>
    </source>
</reference>
<comment type="caution">
    <text evidence="1">The sequence shown here is derived from an EMBL/GenBank/DDBJ whole genome shotgun (WGS) entry which is preliminary data.</text>
</comment>
<accession>A0ABQ9G9E7</accession>
<organism evidence="1 2">
    <name type="scientific">Dryococelus australis</name>
    <dbReference type="NCBI Taxonomy" id="614101"/>
    <lineage>
        <taxon>Eukaryota</taxon>
        <taxon>Metazoa</taxon>
        <taxon>Ecdysozoa</taxon>
        <taxon>Arthropoda</taxon>
        <taxon>Hexapoda</taxon>
        <taxon>Insecta</taxon>
        <taxon>Pterygota</taxon>
        <taxon>Neoptera</taxon>
        <taxon>Polyneoptera</taxon>
        <taxon>Phasmatodea</taxon>
        <taxon>Verophasmatodea</taxon>
        <taxon>Anareolatae</taxon>
        <taxon>Phasmatidae</taxon>
        <taxon>Eurycanthinae</taxon>
        <taxon>Dryococelus</taxon>
    </lineage>
</organism>
<gene>
    <name evidence="1" type="ORF">PR048_030419</name>
</gene>
<sequence length="270" mass="31155">MPPYRYVLKVSRAVSVVDFTYLQTIHGKFQQVNELSRQPKLSRIFLTGILGTADLANAINPLVEKIDEQKRVRMDLFQFGSPQITMKTNENKMEKQSEHNIQIEEVCANDAHFFENETIDFPEEQHDRNLLIEVWRDTTDCQICSLMSLGQVYIIEVILLGTVFKNPQELSENLEDNQKESGKFPHREAVGSLLYLSNRTRPDTTYADTQNLGLRYSSQGNTTVVDTYSDADYASDIMKKHVGIRYHVCRRPNFMVHKTTTCSTTEYSRK</sequence>
<evidence type="ECO:0000313" key="2">
    <source>
        <dbReference type="Proteomes" id="UP001159363"/>
    </source>
</evidence>
<dbReference type="Proteomes" id="UP001159363">
    <property type="component" value="Chromosome 13"/>
</dbReference>
<proteinExistence type="predicted"/>
<dbReference type="EMBL" id="JARBHB010000014">
    <property type="protein sequence ID" value="KAJ8868878.1"/>
    <property type="molecule type" value="Genomic_DNA"/>
</dbReference>
<protein>
    <submittedName>
        <fullName evidence="1">Uncharacterized protein</fullName>
    </submittedName>
</protein>
<evidence type="ECO:0000313" key="1">
    <source>
        <dbReference type="EMBL" id="KAJ8868878.1"/>
    </source>
</evidence>
<keyword evidence="2" id="KW-1185">Reference proteome</keyword>